<comment type="caution">
    <text evidence="2">The sequence shown here is derived from an EMBL/GenBank/DDBJ whole genome shotgun (WGS) entry which is preliminary data.</text>
</comment>
<dbReference type="AlphaFoldDB" id="A0A1G2HFY9"/>
<organism evidence="2 3">
    <name type="scientific">Candidatus Spechtbacteria bacterium RIFCSPLOWO2_12_FULL_38_22</name>
    <dbReference type="NCBI Taxonomy" id="1802165"/>
    <lineage>
        <taxon>Bacteria</taxon>
        <taxon>Candidatus Spechtiibacteriota</taxon>
    </lineage>
</organism>
<dbReference type="Pfam" id="PF00583">
    <property type="entry name" value="Acetyltransf_1"/>
    <property type="match status" value="1"/>
</dbReference>
<gene>
    <name evidence="2" type="ORF">A3F94_00475</name>
</gene>
<dbReference type="InterPro" id="IPR016181">
    <property type="entry name" value="Acyl_CoA_acyltransferase"/>
</dbReference>
<dbReference type="SUPFAM" id="SSF55729">
    <property type="entry name" value="Acyl-CoA N-acyltransferases (Nat)"/>
    <property type="match status" value="1"/>
</dbReference>
<sequence length="154" mass="17540">MNIKIVKLKNIEEILWLYPEASDEGLEKIKIDVKKDLEEAHKGNRVVFGAQLDNKIVGAGQVVFKTKDGMADGKNIAHLHHGRVHPDYRNKGIGTTLINAREKEAKKRGFKFMTVSVELINEGAIRLDKRLGYEEFKRYKGKEGEELIALKKEL</sequence>
<dbReference type="InterPro" id="IPR000182">
    <property type="entry name" value="GNAT_dom"/>
</dbReference>
<proteinExistence type="predicted"/>
<dbReference type="PROSITE" id="PS51186">
    <property type="entry name" value="GNAT"/>
    <property type="match status" value="1"/>
</dbReference>
<dbReference type="Gene3D" id="3.40.630.30">
    <property type="match status" value="1"/>
</dbReference>
<dbReference type="GO" id="GO:0016747">
    <property type="term" value="F:acyltransferase activity, transferring groups other than amino-acyl groups"/>
    <property type="evidence" value="ECO:0007669"/>
    <property type="project" value="InterPro"/>
</dbReference>
<evidence type="ECO:0000313" key="2">
    <source>
        <dbReference type="EMBL" id="OGZ61416.1"/>
    </source>
</evidence>
<dbReference type="STRING" id="1802165.A3F94_00475"/>
<evidence type="ECO:0000313" key="3">
    <source>
        <dbReference type="Proteomes" id="UP000176770"/>
    </source>
</evidence>
<dbReference type="PANTHER" id="PTHR43072">
    <property type="entry name" value="N-ACETYLTRANSFERASE"/>
    <property type="match status" value="1"/>
</dbReference>
<dbReference type="CDD" id="cd04301">
    <property type="entry name" value="NAT_SF"/>
    <property type="match status" value="1"/>
</dbReference>
<accession>A0A1G2HFY9</accession>
<evidence type="ECO:0000259" key="1">
    <source>
        <dbReference type="PROSITE" id="PS51186"/>
    </source>
</evidence>
<protein>
    <recommendedName>
        <fullName evidence="1">N-acetyltransferase domain-containing protein</fullName>
    </recommendedName>
</protein>
<feature type="domain" description="N-acetyltransferase" evidence="1">
    <location>
        <begin position="1"/>
        <end position="154"/>
    </location>
</feature>
<dbReference type="Proteomes" id="UP000176770">
    <property type="component" value="Unassembled WGS sequence"/>
</dbReference>
<name>A0A1G2HFY9_9BACT</name>
<reference evidence="2 3" key="1">
    <citation type="journal article" date="2016" name="Nat. Commun.">
        <title>Thousands of microbial genomes shed light on interconnected biogeochemical processes in an aquifer system.</title>
        <authorList>
            <person name="Anantharaman K."/>
            <person name="Brown C.T."/>
            <person name="Hug L.A."/>
            <person name="Sharon I."/>
            <person name="Castelle C.J."/>
            <person name="Probst A.J."/>
            <person name="Thomas B.C."/>
            <person name="Singh A."/>
            <person name="Wilkins M.J."/>
            <person name="Karaoz U."/>
            <person name="Brodie E.L."/>
            <person name="Williams K.H."/>
            <person name="Hubbard S.S."/>
            <person name="Banfield J.F."/>
        </authorList>
    </citation>
    <scope>NUCLEOTIDE SEQUENCE [LARGE SCALE GENOMIC DNA]</scope>
</reference>
<dbReference type="EMBL" id="MHOK01000023">
    <property type="protein sequence ID" value="OGZ61416.1"/>
    <property type="molecule type" value="Genomic_DNA"/>
</dbReference>